<dbReference type="Gene3D" id="1.20.1250.20">
    <property type="entry name" value="MFS general substrate transporter like domains"/>
    <property type="match status" value="1"/>
</dbReference>
<evidence type="ECO:0000313" key="11">
    <source>
        <dbReference type="Proteomes" id="UP001236014"/>
    </source>
</evidence>
<evidence type="ECO:0000313" key="10">
    <source>
        <dbReference type="EMBL" id="WIX81951.1"/>
    </source>
</evidence>
<dbReference type="GO" id="GO:0022857">
    <property type="term" value="F:transmembrane transporter activity"/>
    <property type="evidence" value="ECO:0007669"/>
    <property type="project" value="InterPro"/>
</dbReference>
<dbReference type="RefSeq" id="WP_285972532.1">
    <property type="nucleotide sequence ID" value="NZ_CP127294.1"/>
</dbReference>
<evidence type="ECO:0000256" key="7">
    <source>
        <dbReference type="ARBA" id="ARBA00023136"/>
    </source>
</evidence>
<accession>A0A9Y2IMW6</accession>
<gene>
    <name evidence="10" type="ORF">QRX50_14885</name>
</gene>
<dbReference type="InterPro" id="IPR036259">
    <property type="entry name" value="MFS_trans_sf"/>
</dbReference>
<comment type="similarity">
    <text evidence="2">Belongs to the major facilitator superfamily. EmrB family.</text>
</comment>
<evidence type="ECO:0000256" key="6">
    <source>
        <dbReference type="ARBA" id="ARBA00022989"/>
    </source>
</evidence>
<dbReference type="InterPro" id="IPR020846">
    <property type="entry name" value="MFS_dom"/>
</dbReference>
<dbReference type="InterPro" id="IPR004638">
    <property type="entry name" value="EmrB-like"/>
</dbReference>
<dbReference type="NCBIfam" id="TIGR00711">
    <property type="entry name" value="efflux_EmrB"/>
    <property type="match status" value="1"/>
</dbReference>
<feature type="transmembrane region" description="Helical" evidence="8">
    <location>
        <begin position="180"/>
        <end position="201"/>
    </location>
</feature>
<feature type="transmembrane region" description="Helical" evidence="8">
    <location>
        <begin position="417"/>
        <end position="440"/>
    </location>
</feature>
<feature type="transmembrane region" description="Helical" evidence="8">
    <location>
        <begin position="284"/>
        <end position="307"/>
    </location>
</feature>
<evidence type="ECO:0000256" key="8">
    <source>
        <dbReference type="SAM" id="Phobius"/>
    </source>
</evidence>
<dbReference type="SUPFAM" id="SSF103473">
    <property type="entry name" value="MFS general substrate transporter"/>
    <property type="match status" value="1"/>
</dbReference>
<feature type="transmembrane region" description="Helical" evidence="8">
    <location>
        <begin position="460"/>
        <end position="491"/>
    </location>
</feature>
<name>A0A9Y2IMW6_9PSEU</name>
<keyword evidence="4" id="KW-1003">Cell membrane</keyword>
<feature type="domain" description="Major facilitator superfamily (MFS) profile" evidence="9">
    <location>
        <begin position="26"/>
        <end position="496"/>
    </location>
</feature>
<dbReference type="PANTHER" id="PTHR42718:SF9">
    <property type="entry name" value="MAJOR FACILITATOR SUPERFAMILY MULTIDRUG TRANSPORTER MFSC"/>
    <property type="match status" value="1"/>
</dbReference>
<feature type="transmembrane region" description="Helical" evidence="8">
    <location>
        <begin position="370"/>
        <end position="396"/>
    </location>
</feature>
<dbReference type="CDD" id="cd17503">
    <property type="entry name" value="MFS_LmrB_MDR_like"/>
    <property type="match status" value="1"/>
</dbReference>
<feature type="transmembrane region" description="Helical" evidence="8">
    <location>
        <begin position="92"/>
        <end position="111"/>
    </location>
</feature>
<evidence type="ECO:0000256" key="2">
    <source>
        <dbReference type="ARBA" id="ARBA00008537"/>
    </source>
</evidence>
<dbReference type="Proteomes" id="UP001236014">
    <property type="component" value="Chromosome"/>
</dbReference>
<dbReference type="AlphaFoldDB" id="A0A9Y2IMW6"/>
<keyword evidence="3" id="KW-0813">Transport</keyword>
<evidence type="ECO:0000259" key="9">
    <source>
        <dbReference type="PROSITE" id="PS50850"/>
    </source>
</evidence>
<feature type="transmembrane region" description="Helical" evidence="8">
    <location>
        <begin position="213"/>
        <end position="233"/>
    </location>
</feature>
<dbReference type="EMBL" id="CP127294">
    <property type="protein sequence ID" value="WIX81951.1"/>
    <property type="molecule type" value="Genomic_DNA"/>
</dbReference>
<evidence type="ECO:0000256" key="1">
    <source>
        <dbReference type="ARBA" id="ARBA00004651"/>
    </source>
</evidence>
<keyword evidence="11" id="KW-1185">Reference proteome</keyword>
<protein>
    <submittedName>
        <fullName evidence="10">DHA2 family efflux MFS transporter permease subunit</fullName>
    </submittedName>
</protein>
<feature type="transmembrane region" description="Helical" evidence="8">
    <location>
        <begin position="61"/>
        <end position="80"/>
    </location>
</feature>
<organism evidence="10 11">
    <name type="scientific">Amycolatopsis carbonis</name>
    <dbReference type="NCBI Taxonomy" id="715471"/>
    <lineage>
        <taxon>Bacteria</taxon>
        <taxon>Bacillati</taxon>
        <taxon>Actinomycetota</taxon>
        <taxon>Actinomycetes</taxon>
        <taxon>Pseudonocardiales</taxon>
        <taxon>Pseudonocardiaceae</taxon>
        <taxon>Amycolatopsis</taxon>
    </lineage>
</organism>
<keyword evidence="6 8" id="KW-1133">Transmembrane helix</keyword>
<evidence type="ECO:0000256" key="3">
    <source>
        <dbReference type="ARBA" id="ARBA00022448"/>
    </source>
</evidence>
<evidence type="ECO:0000256" key="4">
    <source>
        <dbReference type="ARBA" id="ARBA00022475"/>
    </source>
</evidence>
<dbReference type="PANTHER" id="PTHR42718">
    <property type="entry name" value="MAJOR FACILITATOR SUPERFAMILY MULTIDRUG TRANSPORTER MFSC"/>
    <property type="match status" value="1"/>
</dbReference>
<feature type="transmembrane region" description="Helical" evidence="8">
    <location>
        <begin position="313"/>
        <end position="334"/>
    </location>
</feature>
<feature type="transmembrane region" description="Helical" evidence="8">
    <location>
        <begin position="26"/>
        <end position="49"/>
    </location>
</feature>
<feature type="transmembrane region" description="Helical" evidence="8">
    <location>
        <begin position="346"/>
        <end position="364"/>
    </location>
</feature>
<dbReference type="KEGG" id="acab:QRX50_14885"/>
<feature type="transmembrane region" description="Helical" evidence="8">
    <location>
        <begin position="150"/>
        <end position="168"/>
    </location>
</feature>
<comment type="subcellular location">
    <subcellularLocation>
        <location evidence="1">Cell membrane</location>
        <topology evidence="1">Multi-pass membrane protein</topology>
    </subcellularLocation>
</comment>
<evidence type="ECO:0000256" key="5">
    <source>
        <dbReference type="ARBA" id="ARBA00022692"/>
    </source>
</evidence>
<keyword evidence="5 8" id="KW-0812">Transmembrane</keyword>
<sequence length="518" mass="53935">MSAQPSPAAPGAAGLDDKLDRGVLKIASVVVLGAIMAILDTTVVNVALQKLTIEFSTSFDTIQWVATGYMLALATVIPVTGWASDRFGTKRLYLLAIGTFLVGSMLAGLAWNVESLIIFRVVQGLGGGMLMPAGMTILTRTAGPQRIGRVMSVLGVPMLLGPICGPILGGWLVDAVSWRWIFYINVPIGVIAFVLALHLLPKDKAAKSGRFDFAGLLMVSPGLAALIFGVSRIPSTGTVTAIEVWLPAIAGILLLVSFVLRALRVADPLMDLSLFHNRTFSVSMITLSVFCMGFFGAMLLLPTYFTLVRGESALHAGLLLAPQGFGAMIMMPIAGRLFDKFAARRIVLPGLALIVVGMVPFTQVTSTTPYALLLSAAFVMGLGMGCTMMPITSAALQTLRSEDMAKASTTTSILQQTSGAIGSAIMSIVLAALLGSRFGVPTNEGQLAATAATLNPATHTAASALAAGAFATPFLIATVILAVCLVPAAFLPNRRFIPSPPSTGSDDAAAPVPAAPLH</sequence>
<dbReference type="Gene3D" id="1.20.1720.10">
    <property type="entry name" value="Multidrug resistance protein D"/>
    <property type="match status" value="1"/>
</dbReference>
<feature type="transmembrane region" description="Helical" evidence="8">
    <location>
        <begin position="245"/>
        <end position="263"/>
    </location>
</feature>
<dbReference type="InterPro" id="IPR011701">
    <property type="entry name" value="MFS"/>
</dbReference>
<keyword evidence="7 8" id="KW-0472">Membrane</keyword>
<dbReference type="PROSITE" id="PS50850">
    <property type="entry name" value="MFS"/>
    <property type="match status" value="1"/>
</dbReference>
<feature type="transmembrane region" description="Helical" evidence="8">
    <location>
        <begin position="117"/>
        <end position="138"/>
    </location>
</feature>
<proteinExistence type="inferred from homology"/>
<reference evidence="10 11" key="1">
    <citation type="submission" date="2023-06" db="EMBL/GenBank/DDBJ databases">
        <authorList>
            <person name="Oyuntsetseg B."/>
            <person name="Kim S.B."/>
        </authorList>
    </citation>
    <scope>NUCLEOTIDE SEQUENCE [LARGE SCALE GENOMIC DNA]</scope>
    <source>
        <strain evidence="10 11">2-15</strain>
    </source>
</reference>
<dbReference type="GO" id="GO:0005886">
    <property type="term" value="C:plasma membrane"/>
    <property type="evidence" value="ECO:0007669"/>
    <property type="project" value="UniProtKB-SubCell"/>
</dbReference>
<dbReference type="Pfam" id="PF07690">
    <property type="entry name" value="MFS_1"/>
    <property type="match status" value="1"/>
</dbReference>